<dbReference type="CDD" id="cd00838">
    <property type="entry name" value="MPP_superfamily"/>
    <property type="match status" value="1"/>
</dbReference>
<proteinExistence type="predicted"/>
<dbReference type="InterPro" id="IPR029052">
    <property type="entry name" value="Metallo-depent_PP-like"/>
</dbReference>
<dbReference type="EMBL" id="LAZR01004607">
    <property type="protein sequence ID" value="KKN07096.1"/>
    <property type="molecule type" value="Genomic_DNA"/>
</dbReference>
<dbReference type="Pfam" id="PF00149">
    <property type="entry name" value="Metallophos"/>
    <property type="match status" value="1"/>
</dbReference>
<evidence type="ECO:0000259" key="1">
    <source>
        <dbReference type="Pfam" id="PF00149"/>
    </source>
</evidence>
<comment type="caution">
    <text evidence="2">The sequence shown here is derived from an EMBL/GenBank/DDBJ whole genome shotgun (WGS) entry which is preliminary data.</text>
</comment>
<dbReference type="AlphaFoldDB" id="A0A0F9Q1C8"/>
<protein>
    <recommendedName>
        <fullName evidence="1">Calcineurin-like phosphoesterase domain-containing protein</fullName>
    </recommendedName>
</protein>
<evidence type="ECO:0000313" key="2">
    <source>
        <dbReference type="EMBL" id="KKN07096.1"/>
    </source>
</evidence>
<dbReference type="SUPFAM" id="SSF56300">
    <property type="entry name" value="Metallo-dependent phosphatases"/>
    <property type="match status" value="1"/>
</dbReference>
<feature type="domain" description="Calcineurin-like phosphoesterase" evidence="1">
    <location>
        <begin position="2"/>
        <end position="83"/>
    </location>
</feature>
<dbReference type="InterPro" id="IPR004843">
    <property type="entry name" value="Calcineurin-like_PHP"/>
</dbReference>
<reference evidence="2" key="1">
    <citation type="journal article" date="2015" name="Nature">
        <title>Complex archaea that bridge the gap between prokaryotes and eukaryotes.</title>
        <authorList>
            <person name="Spang A."/>
            <person name="Saw J.H."/>
            <person name="Jorgensen S.L."/>
            <person name="Zaremba-Niedzwiedzka K."/>
            <person name="Martijn J."/>
            <person name="Lind A.E."/>
            <person name="van Eijk R."/>
            <person name="Schleper C."/>
            <person name="Guy L."/>
            <person name="Ettema T.J."/>
        </authorList>
    </citation>
    <scope>NUCLEOTIDE SEQUENCE</scope>
</reference>
<name>A0A0F9Q1C8_9ZZZZ</name>
<gene>
    <name evidence="2" type="ORF">LCGC14_1070640</name>
</gene>
<sequence length="295" mass="35265">MLVFADPHITDKNLKELDTVFCEIDRYLERGETLICLGDWYHNKRLTATELEFGTSWVSYFNNTAGIFYMIRGNHPMVNFDKDESSVEYFKHIGIRVVEDLILNNMYFGHKMTEKSDMFFNLNVPSLSRYDITTKELKKYRYSFLGHQHGFQIIDKNIYHIGAIIYNTFGEVKCEGRYIVKIEERPIIIQLKIPIPMIDIMNIKDLDNTSKNTKVRFIFNNFQNFKNNISKIQKYKKKFVEFKIKYDIEKKTEINIAIKKRNFGNLVEKWLANIKDIDIKKELEYEFKMFNNNDR</sequence>
<accession>A0A0F9Q1C8</accession>
<organism evidence="2">
    <name type="scientific">marine sediment metagenome</name>
    <dbReference type="NCBI Taxonomy" id="412755"/>
    <lineage>
        <taxon>unclassified sequences</taxon>
        <taxon>metagenomes</taxon>
        <taxon>ecological metagenomes</taxon>
    </lineage>
</organism>